<name>A0A9P9DUG7_9HYPO</name>
<evidence type="ECO:0000313" key="1">
    <source>
        <dbReference type="EMBL" id="KAH7125905.1"/>
    </source>
</evidence>
<keyword evidence="2" id="KW-1185">Reference proteome</keyword>
<dbReference type="EMBL" id="JAGMUV010000020">
    <property type="protein sequence ID" value="KAH7125905.1"/>
    <property type="molecule type" value="Genomic_DNA"/>
</dbReference>
<dbReference type="OrthoDB" id="9991317at2759"/>
<dbReference type="SUPFAM" id="SSF48452">
    <property type="entry name" value="TPR-like"/>
    <property type="match status" value="1"/>
</dbReference>
<proteinExistence type="predicted"/>
<sequence length="326" mass="36207">MGRLALKRTADDHPHLNLPLNNPADRLGAKYQLTGDMKNLVEAIEMVHKSVVVTPGDHPGLAGRIHNLGSMLELRRERCEAIQDLDEAIDLGRRLPGYAPRVTQLGNKYSRAGALADLDEAIQMAREAINSVSKDDQDRVRWLSNLGCALGFKYLRTNEMAVLDEAIAKGRAAIEAAPKNYPFQADVMDTCHANQQAVDLTAQNSPDYARLLNNLGGHLTVKYGHTHDVSDLVEGIRMLQRSVEATLKDHPDSAGRLHNLGSQLGSRHLITETPEDLKEQIRCYIEALSHKDSPINDRIVISRTLLRHALLFDNKNEAYLFAGFSM</sequence>
<evidence type="ECO:0000313" key="2">
    <source>
        <dbReference type="Proteomes" id="UP000738349"/>
    </source>
</evidence>
<gene>
    <name evidence="1" type="ORF">EDB81DRAFT_889623</name>
</gene>
<protein>
    <submittedName>
        <fullName evidence="1">Uncharacterized protein</fullName>
    </submittedName>
</protein>
<dbReference type="AlphaFoldDB" id="A0A9P9DUG7"/>
<organism evidence="1 2">
    <name type="scientific">Dactylonectria macrodidyma</name>
    <dbReference type="NCBI Taxonomy" id="307937"/>
    <lineage>
        <taxon>Eukaryota</taxon>
        <taxon>Fungi</taxon>
        <taxon>Dikarya</taxon>
        <taxon>Ascomycota</taxon>
        <taxon>Pezizomycotina</taxon>
        <taxon>Sordariomycetes</taxon>
        <taxon>Hypocreomycetidae</taxon>
        <taxon>Hypocreales</taxon>
        <taxon>Nectriaceae</taxon>
        <taxon>Dactylonectria</taxon>
    </lineage>
</organism>
<comment type="caution">
    <text evidence="1">The sequence shown here is derived from an EMBL/GenBank/DDBJ whole genome shotgun (WGS) entry which is preliminary data.</text>
</comment>
<dbReference type="Gene3D" id="1.25.40.10">
    <property type="entry name" value="Tetratricopeptide repeat domain"/>
    <property type="match status" value="2"/>
</dbReference>
<dbReference type="InterPro" id="IPR011990">
    <property type="entry name" value="TPR-like_helical_dom_sf"/>
</dbReference>
<dbReference type="PANTHER" id="PTHR19959">
    <property type="entry name" value="KINESIN LIGHT CHAIN"/>
    <property type="match status" value="1"/>
</dbReference>
<dbReference type="PANTHER" id="PTHR19959:SF119">
    <property type="entry name" value="FUNGAL LIPASE-LIKE DOMAIN-CONTAINING PROTEIN"/>
    <property type="match status" value="1"/>
</dbReference>
<reference evidence="1" key="1">
    <citation type="journal article" date="2021" name="Nat. Commun.">
        <title>Genetic determinants of endophytism in the Arabidopsis root mycobiome.</title>
        <authorList>
            <person name="Mesny F."/>
            <person name="Miyauchi S."/>
            <person name="Thiergart T."/>
            <person name="Pickel B."/>
            <person name="Atanasova L."/>
            <person name="Karlsson M."/>
            <person name="Huettel B."/>
            <person name="Barry K.W."/>
            <person name="Haridas S."/>
            <person name="Chen C."/>
            <person name="Bauer D."/>
            <person name="Andreopoulos W."/>
            <person name="Pangilinan J."/>
            <person name="LaButti K."/>
            <person name="Riley R."/>
            <person name="Lipzen A."/>
            <person name="Clum A."/>
            <person name="Drula E."/>
            <person name="Henrissat B."/>
            <person name="Kohler A."/>
            <person name="Grigoriev I.V."/>
            <person name="Martin F.M."/>
            <person name="Hacquard S."/>
        </authorList>
    </citation>
    <scope>NUCLEOTIDE SEQUENCE</scope>
    <source>
        <strain evidence="1">MPI-CAGE-AT-0147</strain>
    </source>
</reference>
<accession>A0A9P9DUG7</accession>
<dbReference type="Proteomes" id="UP000738349">
    <property type="component" value="Unassembled WGS sequence"/>
</dbReference>